<dbReference type="FunFam" id="2.70.40.10:FF:000007">
    <property type="entry name" value="dUTP pyrophosphatase"/>
    <property type="match status" value="1"/>
</dbReference>
<dbReference type="PANTHER" id="PTHR11241:SF0">
    <property type="entry name" value="DEOXYURIDINE 5'-TRIPHOSPHATE NUCLEOTIDOHYDROLASE"/>
    <property type="match status" value="1"/>
</dbReference>
<dbReference type="GO" id="GO:0006226">
    <property type="term" value="P:dUMP biosynthetic process"/>
    <property type="evidence" value="ECO:0007669"/>
    <property type="project" value="UniProtKB-UniRule"/>
</dbReference>
<evidence type="ECO:0000256" key="3">
    <source>
        <dbReference type="ARBA" id="ARBA00006581"/>
    </source>
</evidence>
<dbReference type="PANTHER" id="PTHR11241">
    <property type="entry name" value="DEOXYURIDINE 5'-TRIPHOSPHATE NUCLEOTIDOHYDROLASE"/>
    <property type="match status" value="1"/>
</dbReference>
<evidence type="ECO:0000256" key="8">
    <source>
        <dbReference type="ARBA" id="ARBA00022801"/>
    </source>
</evidence>
<dbReference type="NCBIfam" id="NF001862">
    <property type="entry name" value="PRK00601.1"/>
    <property type="match status" value="1"/>
</dbReference>
<feature type="domain" description="dUTPase-like" evidence="15">
    <location>
        <begin position="25"/>
        <end position="155"/>
    </location>
</feature>
<evidence type="ECO:0000256" key="12">
    <source>
        <dbReference type="ARBA" id="ARBA00048211"/>
    </source>
</evidence>
<comment type="caution">
    <text evidence="16">The sequence shown here is derived from an EMBL/GenBank/DDBJ whole genome shotgun (WGS) entry which is preliminary data.</text>
</comment>
<evidence type="ECO:0000256" key="14">
    <source>
        <dbReference type="RuleBase" id="RU367024"/>
    </source>
</evidence>
<dbReference type="Proteomes" id="UP000669133">
    <property type="component" value="Unassembled WGS sequence"/>
</dbReference>
<dbReference type="NCBIfam" id="TIGR00576">
    <property type="entry name" value="dut"/>
    <property type="match status" value="1"/>
</dbReference>
<dbReference type="Pfam" id="PF00692">
    <property type="entry name" value="dUTPase"/>
    <property type="match status" value="1"/>
</dbReference>
<dbReference type="SUPFAM" id="SSF51283">
    <property type="entry name" value="dUTPase-like"/>
    <property type="match status" value="1"/>
</dbReference>
<dbReference type="GeneID" id="93649758"/>
<dbReference type="OrthoDB" id="419889at2759"/>
<evidence type="ECO:0000256" key="2">
    <source>
        <dbReference type="ARBA" id="ARBA00005142"/>
    </source>
</evidence>
<dbReference type="InterPro" id="IPR036157">
    <property type="entry name" value="dUTPase-like_sf"/>
</dbReference>
<evidence type="ECO:0000256" key="5">
    <source>
        <dbReference type="ARBA" id="ARBA00012379"/>
    </source>
</evidence>
<proteinExistence type="inferred from homology"/>
<dbReference type="CDD" id="cd07557">
    <property type="entry name" value="trimeric_dUTPase"/>
    <property type="match status" value="1"/>
</dbReference>
<comment type="subunit">
    <text evidence="4 14">Homotrimer.</text>
</comment>
<accession>A0A8H7ZKG7</accession>
<comment type="cofactor">
    <cofactor evidence="1 14">
        <name>Mg(2+)</name>
        <dbReference type="ChEBI" id="CHEBI:18420"/>
    </cofactor>
</comment>
<evidence type="ECO:0000256" key="9">
    <source>
        <dbReference type="ARBA" id="ARBA00022842"/>
    </source>
</evidence>
<dbReference type="GO" id="GO:0046081">
    <property type="term" value="P:dUTP catabolic process"/>
    <property type="evidence" value="ECO:0007669"/>
    <property type="project" value="UniProtKB-UniRule"/>
</dbReference>
<dbReference type="EMBL" id="JAEOAQ010000001">
    <property type="protein sequence ID" value="KAG5422036.1"/>
    <property type="molecule type" value="Genomic_DNA"/>
</dbReference>
<keyword evidence="17" id="KW-1185">Reference proteome</keyword>
<evidence type="ECO:0000256" key="11">
    <source>
        <dbReference type="ARBA" id="ARBA00030698"/>
    </source>
</evidence>
<dbReference type="UniPathway" id="UPA00610">
    <property type="reaction ID" value="UER00666"/>
</dbReference>
<comment type="function">
    <text evidence="13 14">Involved in nucleotide metabolism via production of dUMP, the immediate precursor of thymidine nucleotides, and decreases the intracellular concentration of dUTP so that uracil cannot be incorporated into DNA.</text>
</comment>
<dbReference type="Gene3D" id="2.70.40.10">
    <property type="match status" value="1"/>
</dbReference>
<keyword evidence="8 14" id="KW-0378">Hydrolase</keyword>
<comment type="catalytic activity">
    <reaction evidence="12">
        <text>dUTP + H2O = dUMP + diphosphate + H(+)</text>
        <dbReference type="Rhea" id="RHEA:10248"/>
        <dbReference type="ChEBI" id="CHEBI:15377"/>
        <dbReference type="ChEBI" id="CHEBI:15378"/>
        <dbReference type="ChEBI" id="CHEBI:33019"/>
        <dbReference type="ChEBI" id="CHEBI:61555"/>
        <dbReference type="ChEBI" id="CHEBI:246422"/>
        <dbReference type="EC" id="3.6.1.23"/>
    </reaction>
    <physiologicalReaction direction="left-to-right" evidence="12">
        <dbReference type="Rhea" id="RHEA:10249"/>
    </physiologicalReaction>
</comment>
<evidence type="ECO:0000256" key="10">
    <source>
        <dbReference type="ARBA" id="ARBA00023080"/>
    </source>
</evidence>
<evidence type="ECO:0000256" key="6">
    <source>
        <dbReference type="ARBA" id="ARBA00021732"/>
    </source>
</evidence>
<dbReference type="InterPro" id="IPR029054">
    <property type="entry name" value="dUTPase-like"/>
</dbReference>
<evidence type="ECO:0000313" key="17">
    <source>
        <dbReference type="Proteomes" id="UP000669133"/>
    </source>
</evidence>
<dbReference type="GO" id="GO:0000287">
    <property type="term" value="F:magnesium ion binding"/>
    <property type="evidence" value="ECO:0007669"/>
    <property type="project" value="UniProtKB-UniRule"/>
</dbReference>
<keyword evidence="10 14" id="KW-0546">Nucleotide metabolism</keyword>
<evidence type="ECO:0000256" key="1">
    <source>
        <dbReference type="ARBA" id="ARBA00001946"/>
    </source>
</evidence>
<reference evidence="16 17" key="1">
    <citation type="submission" date="2020-12" db="EMBL/GenBank/DDBJ databases">
        <title>Effect of drift, selection, and recombination on the evolution of hybrid genomes in Candida yeast pathogens.</title>
        <authorList>
            <person name="Mixao V."/>
            <person name="Ksiezopolska E."/>
            <person name="Saus E."/>
            <person name="Boekhout T."/>
            <person name="Gacser A."/>
            <person name="Gabaldon T."/>
        </authorList>
    </citation>
    <scope>NUCLEOTIDE SEQUENCE [LARGE SCALE GENOMIC DNA]</scope>
    <source>
        <strain evidence="16 17">BP57</strain>
    </source>
</reference>
<name>A0A8H7ZKG7_9ASCO</name>
<evidence type="ECO:0000313" key="16">
    <source>
        <dbReference type="EMBL" id="KAG5422036.1"/>
    </source>
</evidence>
<sequence length="157" mass="16762">MTTESLKKQKLESSQSLKVYLRSSNAKLPTKGSALAAGYDLYSSEDAKIPAHGQGLVSTDVSIIVPVGTYGRVAPRSGLAVKHGISTGAGVIDADYRGEVKVVLFNHSDKEFEIKQGDRIAQLVLERIVNADIEQIDLEGLEKTDRGEGGFGSTGKN</sequence>
<protein>
    <recommendedName>
        <fullName evidence="6 14">Deoxyuridine 5'-triphosphate nucleotidohydrolase</fullName>
        <shortName evidence="14">dUTPase</shortName>
        <ecNumber evidence="5 14">3.6.1.23</ecNumber>
    </recommendedName>
    <alternativeName>
        <fullName evidence="11 14">dUTP pyrophosphatase</fullName>
    </alternativeName>
</protein>
<dbReference type="AlphaFoldDB" id="A0A8H7ZKG7"/>
<comment type="pathway">
    <text evidence="2 14">Pyrimidine metabolism; dUMP biosynthesis; dUMP from dCTP (dUTP route): step 2/2.</text>
</comment>
<dbReference type="InterPro" id="IPR033704">
    <property type="entry name" value="dUTPase_trimeric"/>
</dbReference>
<comment type="similarity">
    <text evidence="3 14">Belongs to the dUTPase family.</text>
</comment>
<evidence type="ECO:0000256" key="4">
    <source>
        <dbReference type="ARBA" id="ARBA00011233"/>
    </source>
</evidence>
<dbReference type="GO" id="GO:0004170">
    <property type="term" value="F:dUTP diphosphatase activity"/>
    <property type="evidence" value="ECO:0007669"/>
    <property type="project" value="UniProtKB-UniRule"/>
</dbReference>
<evidence type="ECO:0000259" key="15">
    <source>
        <dbReference type="Pfam" id="PF00692"/>
    </source>
</evidence>
<gene>
    <name evidence="16" type="ORF">I9W82_001129</name>
</gene>
<dbReference type="EC" id="3.6.1.23" evidence="5 14"/>
<keyword evidence="9 14" id="KW-0460">Magnesium</keyword>
<dbReference type="InterPro" id="IPR008181">
    <property type="entry name" value="dUTPase"/>
</dbReference>
<keyword evidence="7 14" id="KW-0479">Metal-binding</keyword>
<evidence type="ECO:0000256" key="13">
    <source>
        <dbReference type="ARBA" id="ARBA00056586"/>
    </source>
</evidence>
<dbReference type="RefSeq" id="XP_067551152.1">
    <property type="nucleotide sequence ID" value="XM_067689842.1"/>
</dbReference>
<organism evidence="16 17">
    <name type="scientific">Candida metapsilosis</name>
    <dbReference type="NCBI Taxonomy" id="273372"/>
    <lineage>
        <taxon>Eukaryota</taxon>
        <taxon>Fungi</taxon>
        <taxon>Dikarya</taxon>
        <taxon>Ascomycota</taxon>
        <taxon>Saccharomycotina</taxon>
        <taxon>Pichiomycetes</taxon>
        <taxon>Debaryomycetaceae</taxon>
        <taxon>Candida/Lodderomyces clade</taxon>
        <taxon>Candida</taxon>
    </lineage>
</organism>
<evidence type="ECO:0000256" key="7">
    <source>
        <dbReference type="ARBA" id="ARBA00022723"/>
    </source>
</evidence>